<dbReference type="PANTHER" id="PTHR47506">
    <property type="entry name" value="TRANSCRIPTIONAL REGULATORY PROTEIN"/>
    <property type="match status" value="1"/>
</dbReference>
<dbReference type="SUPFAM" id="SSF46689">
    <property type="entry name" value="Homeodomain-like"/>
    <property type="match status" value="1"/>
</dbReference>
<accession>A0A508SUR1</accession>
<protein>
    <submittedName>
        <fullName evidence="6">Transcriptional regulator AcuR</fullName>
    </submittedName>
</protein>
<dbReference type="InterPro" id="IPR001647">
    <property type="entry name" value="HTH_TetR"/>
</dbReference>
<dbReference type="Gene3D" id="1.10.357.10">
    <property type="entry name" value="Tetracycline Repressor, domain 2"/>
    <property type="match status" value="1"/>
</dbReference>
<evidence type="ECO:0000259" key="5">
    <source>
        <dbReference type="PROSITE" id="PS50977"/>
    </source>
</evidence>
<dbReference type="Pfam" id="PF00440">
    <property type="entry name" value="TetR_N"/>
    <property type="match status" value="1"/>
</dbReference>
<feature type="domain" description="HTH tetR-type" evidence="5">
    <location>
        <begin position="4"/>
        <end position="64"/>
    </location>
</feature>
<reference evidence="6" key="1">
    <citation type="submission" date="2019-02" db="EMBL/GenBank/DDBJ databases">
        <authorList>
            <person name="Pothier F.J."/>
        </authorList>
    </citation>
    <scope>NUCLEOTIDE SEQUENCE</scope>
    <source>
        <strain evidence="6">CI-1B</strain>
    </source>
</reference>
<dbReference type="EMBL" id="CAADFC020000004">
    <property type="protein sequence ID" value="VIO65810.1"/>
    <property type="molecule type" value="Genomic_DNA"/>
</dbReference>
<organism evidence="6 7">
    <name type="scientific">Bradyrhizobium ivorense</name>
    <dbReference type="NCBI Taxonomy" id="2511166"/>
    <lineage>
        <taxon>Bacteria</taxon>
        <taxon>Pseudomonadati</taxon>
        <taxon>Pseudomonadota</taxon>
        <taxon>Alphaproteobacteria</taxon>
        <taxon>Hyphomicrobiales</taxon>
        <taxon>Nitrobacteraceae</taxon>
        <taxon>Bradyrhizobium</taxon>
    </lineage>
</organism>
<evidence type="ECO:0000256" key="1">
    <source>
        <dbReference type="ARBA" id="ARBA00023015"/>
    </source>
</evidence>
<dbReference type="Pfam" id="PF16925">
    <property type="entry name" value="TetR_C_13"/>
    <property type="match status" value="1"/>
</dbReference>
<dbReference type="InterPro" id="IPR011075">
    <property type="entry name" value="TetR_C"/>
</dbReference>
<evidence type="ECO:0000256" key="3">
    <source>
        <dbReference type="ARBA" id="ARBA00023163"/>
    </source>
</evidence>
<gene>
    <name evidence="6" type="primary">acuR_1</name>
    <name evidence="6" type="ORF">CI1B_09180</name>
</gene>
<dbReference type="GO" id="GO:0003677">
    <property type="term" value="F:DNA binding"/>
    <property type="evidence" value="ECO:0007669"/>
    <property type="project" value="UniProtKB-UniRule"/>
</dbReference>
<keyword evidence="2 4" id="KW-0238">DNA-binding</keyword>
<evidence type="ECO:0000256" key="2">
    <source>
        <dbReference type="ARBA" id="ARBA00023125"/>
    </source>
</evidence>
<evidence type="ECO:0000256" key="4">
    <source>
        <dbReference type="PROSITE-ProRule" id="PRU00335"/>
    </source>
</evidence>
<dbReference type="Proteomes" id="UP000328092">
    <property type="component" value="Unassembled WGS sequence"/>
</dbReference>
<keyword evidence="7" id="KW-1185">Reference proteome</keyword>
<dbReference type="SUPFAM" id="SSF48498">
    <property type="entry name" value="Tetracyclin repressor-like, C-terminal domain"/>
    <property type="match status" value="1"/>
</dbReference>
<dbReference type="PROSITE" id="PS50977">
    <property type="entry name" value="HTH_TETR_2"/>
    <property type="match status" value="1"/>
</dbReference>
<dbReference type="InterPro" id="IPR036271">
    <property type="entry name" value="Tet_transcr_reg_TetR-rel_C_sf"/>
</dbReference>
<dbReference type="AlphaFoldDB" id="A0A508SUR1"/>
<evidence type="ECO:0000313" key="6">
    <source>
        <dbReference type="EMBL" id="VIO65810.1"/>
    </source>
</evidence>
<feature type="DNA-binding region" description="H-T-H motif" evidence="4">
    <location>
        <begin position="27"/>
        <end position="46"/>
    </location>
</feature>
<keyword evidence="1" id="KW-0805">Transcription regulation</keyword>
<sequence length="192" mass="21500">MARPSVKENIVAAALETLHRQGFNATGVQDITDAAGVPKGSFYNHFESKEELGIEVIERYWQRALAGLGMLNDANVPPIVRLKSYFRALDEISRKKKYENGCLIGNMATEMSDQSRPIRERLAIVMAAWTRGIESCVREAQADGSMRRDIDARMIAAFLLNAWEGTVMRSKVDKDRAALEAFETVVFTSLTR</sequence>
<comment type="caution">
    <text evidence="6">The sequence shown here is derived from an EMBL/GenBank/DDBJ whole genome shotgun (WGS) entry which is preliminary data.</text>
</comment>
<dbReference type="InterPro" id="IPR009057">
    <property type="entry name" value="Homeodomain-like_sf"/>
</dbReference>
<dbReference type="PANTHER" id="PTHR47506:SF6">
    <property type="entry name" value="HTH-TYPE TRANSCRIPTIONAL REPRESSOR NEMR"/>
    <property type="match status" value="1"/>
</dbReference>
<name>A0A508SUR1_9BRAD</name>
<keyword evidence="3" id="KW-0804">Transcription</keyword>
<dbReference type="OrthoDB" id="9811084at2"/>
<proteinExistence type="predicted"/>
<evidence type="ECO:0000313" key="7">
    <source>
        <dbReference type="Proteomes" id="UP000328092"/>
    </source>
</evidence>
<dbReference type="PRINTS" id="PR00455">
    <property type="entry name" value="HTHTETR"/>
</dbReference>